<dbReference type="InterPro" id="IPR029069">
    <property type="entry name" value="HotDog_dom_sf"/>
</dbReference>
<reference evidence="4" key="1">
    <citation type="submission" date="2021-06" db="EMBL/GenBank/DDBJ databases">
        <authorList>
            <person name="Kallberg Y."/>
            <person name="Tangrot J."/>
            <person name="Rosling A."/>
        </authorList>
    </citation>
    <scope>NUCLEOTIDE SEQUENCE</scope>
    <source>
        <strain evidence="4">87-6 pot B 2015</strain>
    </source>
</reference>
<dbReference type="InterPro" id="IPR039298">
    <property type="entry name" value="ACOT13"/>
</dbReference>
<name>A0A9N9CI28_FUNMO</name>
<dbReference type="PANTHER" id="PTHR21660">
    <property type="entry name" value="THIOESTERASE SUPERFAMILY MEMBER-RELATED"/>
    <property type="match status" value="1"/>
</dbReference>
<dbReference type="PANTHER" id="PTHR21660:SF1">
    <property type="entry name" value="ACYL-COENZYME A THIOESTERASE 13"/>
    <property type="match status" value="1"/>
</dbReference>
<dbReference type="InterPro" id="IPR003736">
    <property type="entry name" value="PAAI_dom"/>
</dbReference>
<proteinExistence type="inferred from homology"/>
<dbReference type="Gene3D" id="3.10.129.10">
    <property type="entry name" value="Hotdog Thioesterase"/>
    <property type="match status" value="1"/>
</dbReference>
<dbReference type="CDD" id="cd03443">
    <property type="entry name" value="PaaI_thioesterase"/>
    <property type="match status" value="1"/>
</dbReference>
<evidence type="ECO:0000313" key="5">
    <source>
        <dbReference type="Proteomes" id="UP000789375"/>
    </source>
</evidence>
<keyword evidence="2" id="KW-0378">Hydrolase</keyword>
<dbReference type="GO" id="GO:0047617">
    <property type="term" value="F:fatty acyl-CoA hydrolase activity"/>
    <property type="evidence" value="ECO:0007669"/>
    <property type="project" value="InterPro"/>
</dbReference>
<dbReference type="EMBL" id="CAJVPP010002456">
    <property type="protein sequence ID" value="CAG8600701.1"/>
    <property type="molecule type" value="Genomic_DNA"/>
</dbReference>
<feature type="domain" description="Thioesterase" evidence="3">
    <location>
        <begin position="56"/>
        <end position="131"/>
    </location>
</feature>
<comment type="similarity">
    <text evidence="1">Belongs to the thioesterase PaaI family.</text>
</comment>
<dbReference type="NCBIfam" id="TIGR00369">
    <property type="entry name" value="unchar_dom_1"/>
    <property type="match status" value="1"/>
</dbReference>
<dbReference type="AlphaFoldDB" id="A0A9N9CI28"/>
<accession>A0A9N9CI28</accession>
<dbReference type="Pfam" id="PF03061">
    <property type="entry name" value="4HBT"/>
    <property type="match status" value="1"/>
</dbReference>
<dbReference type="Proteomes" id="UP000789375">
    <property type="component" value="Unassembled WGS sequence"/>
</dbReference>
<comment type="caution">
    <text evidence="4">The sequence shown here is derived from an EMBL/GenBank/DDBJ whole genome shotgun (WGS) entry which is preliminary data.</text>
</comment>
<dbReference type="InterPro" id="IPR006683">
    <property type="entry name" value="Thioestr_dom"/>
</dbReference>
<evidence type="ECO:0000256" key="1">
    <source>
        <dbReference type="ARBA" id="ARBA00008324"/>
    </source>
</evidence>
<evidence type="ECO:0000313" key="4">
    <source>
        <dbReference type="EMBL" id="CAG8600701.1"/>
    </source>
</evidence>
<protein>
    <submittedName>
        <fullName evidence="4">7804_t:CDS:1</fullName>
    </submittedName>
</protein>
<organism evidence="4 5">
    <name type="scientific">Funneliformis mosseae</name>
    <name type="common">Endomycorrhizal fungus</name>
    <name type="synonym">Glomus mosseae</name>
    <dbReference type="NCBI Taxonomy" id="27381"/>
    <lineage>
        <taxon>Eukaryota</taxon>
        <taxon>Fungi</taxon>
        <taxon>Fungi incertae sedis</taxon>
        <taxon>Mucoromycota</taxon>
        <taxon>Glomeromycotina</taxon>
        <taxon>Glomeromycetes</taxon>
        <taxon>Glomerales</taxon>
        <taxon>Glomeraceae</taxon>
        <taxon>Funneliformis</taxon>
    </lineage>
</organism>
<dbReference type="FunFam" id="3.10.129.10:FF:000033">
    <property type="entry name" value="acyl-coenzyme A thioesterase 13"/>
    <property type="match status" value="1"/>
</dbReference>
<keyword evidence="5" id="KW-1185">Reference proteome</keyword>
<dbReference type="SUPFAM" id="SSF54637">
    <property type="entry name" value="Thioesterase/thiol ester dehydrase-isomerase"/>
    <property type="match status" value="1"/>
</dbReference>
<evidence type="ECO:0000259" key="3">
    <source>
        <dbReference type="Pfam" id="PF03061"/>
    </source>
</evidence>
<sequence>MTIPSRLTFVRNVWQHFMEYNGYDKFIIGKMTITDAIDGKVTCELPIERIHLNRVGSVHGGLLSTLVDIGGSLAICAKGMHATGVSTDLNVSFLNAAKEGDVMSMQDAECVKLGKTLAFTIIDIKSKGNNKLIAQGRHTKYVALAHKDDKNIIKW</sequence>
<evidence type="ECO:0000256" key="2">
    <source>
        <dbReference type="ARBA" id="ARBA00022801"/>
    </source>
</evidence>
<gene>
    <name evidence="4" type="ORF">FMOSSE_LOCUS8932</name>
</gene>